<reference evidence="3" key="1">
    <citation type="journal article" date="2017" name="Nat. Commun.">
        <title>The asparagus genome sheds light on the origin and evolution of a young Y chromosome.</title>
        <authorList>
            <person name="Harkess A."/>
            <person name="Zhou J."/>
            <person name="Xu C."/>
            <person name="Bowers J.E."/>
            <person name="Van der Hulst R."/>
            <person name="Ayyampalayam S."/>
            <person name="Mercati F."/>
            <person name="Riccardi P."/>
            <person name="McKain M.R."/>
            <person name="Kakrana A."/>
            <person name="Tang H."/>
            <person name="Ray J."/>
            <person name="Groenendijk J."/>
            <person name="Arikit S."/>
            <person name="Mathioni S.M."/>
            <person name="Nakano M."/>
            <person name="Shan H."/>
            <person name="Telgmann-Rauber A."/>
            <person name="Kanno A."/>
            <person name="Yue Z."/>
            <person name="Chen H."/>
            <person name="Li W."/>
            <person name="Chen Y."/>
            <person name="Xu X."/>
            <person name="Zhang Y."/>
            <person name="Luo S."/>
            <person name="Chen H."/>
            <person name="Gao J."/>
            <person name="Mao Z."/>
            <person name="Pires J.C."/>
            <person name="Luo M."/>
            <person name="Kudrna D."/>
            <person name="Wing R.A."/>
            <person name="Meyers B.C."/>
            <person name="Yi K."/>
            <person name="Kong H."/>
            <person name="Lavrijsen P."/>
            <person name="Sunseri F."/>
            <person name="Falavigna A."/>
            <person name="Ye Y."/>
            <person name="Leebens-Mack J.H."/>
            <person name="Chen G."/>
        </authorList>
    </citation>
    <scope>NUCLEOTIDE SEQUENCE [LARGE SCALE GENOMIC DNA]</scope>
    <source>
        <strain evidence="3">cv. DH0086</strain>
    </source>
</reference>
<dbReference type="Proteomes" id="UP000243459">
    <property type="component" value="Chromosome 7"/>
</dbReference>
<organism evidence="2 3">
    <name type="scientific">Asparagus officinalis</name>
    <name type="common">Garden asparagus</name>
    <dbReference type="NCBI Taxonomy" id="4686"/>
    <lineage>
        <taxon>Eukaryota</taxon>
        <taxon>Viridiplantae</taxon>
        <taxon>Streptophyta</taxon>
        <taxon>Embryophyta</taxon>
        <taxon>Tracheophyta</taxon>
        <taxon>Spermatophyta</taxon>
        <taxon>Magnoliopsida</taxon>
        <taxon>Liliopsida</taxon>
        <taxon>Asparagales</taxon>
        <taxon>Asparagaceae</taxon>
        <taxon>Asparagoideae</taxon>
        <taxon>Asparagus</taxon>
    </lineage>
</organism>
<dbReference type="EMBL" id="CM007387">
    <property type="protein sequence ID" value="ONK64633.1"/>
    <property type="molecule type" value="Genomic_DNA"/>
</dbReference>
<name>A0A5P1EFU8_ASPOF</name>
<evidence type="ECO:0000256" key="1">
    <source>
        <dbReference type="SAM" id="MobiDB-lite"/>
    </source>
</evidence>
<evidence type="ECO:0000313" key="3">
    <source>
        <dbReference type="Proteomes" id="UP000243459"/>
    </source>
</evidence>
<feature type="region of interest" description="Disordered" evidence="1">
    <location>
        <begin position="1"/>
        <end position="22"/>
    </location>
</feature>
<gene>
    <name evidence="2" type="ORF">A4U43_C07F28200</name>
</gene>
<dbReference type="AlphaFoldDB" id="A0A5P1EFU8"/>
<feature type="compositionally biased region" description="Polar residues" evidence="1">
    <location>
        <begin position="1"/>
        <end position="15"/>
    </location>
</feature>
<protein>
    <submittedName>
        <fullName evidence="2">Uncharacterized protein</fullName>
    </submittedName>
</protein>
<proteinExistence type="predicted"/>
<sequence>MESSPTCRDTDPTTGSRRRLKERQQVDVIVLNRDSMLGSIAGGGRLGAEAAPRLYGEAAVVYGSATVRPSQLRLGGGVGDEVAADRGGEERARVVRWTSVCVRR</sequence>
<dbReference type="Gramene" id="ONK64633">
    <property type="protein sequence ID" value="ONK64633"/>
    <property type="gene ID" value="A4U43_C07F28200"/>
</dbReference>
<keyword evidence="3" id="KW-1185">Reference proteome</keyword>
<accession>A0A5P1EFU8</accession>
<evidence type="ECO:0000313" key="2">
    <source>
        <dbReference type="EMBL" id="ONK64633.1"/>
    </source>
</evidence>